<dbReference type="InterPro" id="IPR031366">
    <property type="entry name" value="DUF4663"/>
</dbReference>
<keyword evidence="1" id="KW-1185">Reference proteome</keyword>
<dbReference type="PANTHER" id="PTHR36872">
    <property type="entry name" value="GENE 5901-RELATED"/>
    <property type="match status" value="1"/>
</dbReference>
<dbReference type="KEGG" id="bbel:109467827"/>
<dbReference type="Pfam" id="PF15668">
    <property type="entry name" value="DUF4663"/>
    <property type="match status" value="2"/>
</dbReference>
<evidence type="ECO:0000313" key="2">
    <source>
        <dbReference type="RefSeq" id="XP_019621463.1"/>
    </source>
</evidence>
<dbReference type="Proteomes" id="UP000515135">
    <property type="component" value="Unplaced"/>
</dbReference>
<sequence>MFKKLIGADPELAWKLAGSVMVSELLGDHVVTVSTLENAHCFGLATVLVKDHQSFVEKAVHHHASFRAVGKLHDLCVYLPECIKLGLEPQTDKYWKKPPPGKMLSIGHSSHNKGKMIHMEVTDVEKQTIFLNPSEEVRLRDDDGEFGTVSSVYIITEVFYATGLDVEVSVDGRKGAFSTDSEIPIAFRYQKFKLEDDGVIGGQLESNIKKNRTSRLLVKMTFAERQNLVMKAQTQDAVVAMTSPPHENIPVVAEVLPGMVDDKTTSCSPPSGNRFVGGQAWACPNQGTAHVSYDVETPRLRVRGTVKSFSEPSMKVRYHPGNEMHKKTVTQATE</sequence>
<evidence type="ECO:0000313" key="1">
    <source>
        <dbReference type="Proteomes" id="UP000515135"/>
    </source>
</evidence>
<protein>
    <submittedName>
        <fullName evidence="2">Uncharacterized protein LOC109467827 isoform X1</fullName>
    </submittedName>
</protein>
<dbReference type="OrthoDB" id="9991197at2759"/>
<dbReference type="PANTHER" id="PTHR36872:SF1">
    <property type="entry name" value="GENE 5901-RELATED"/>
    <property type="match status" value="1"/>
</dbReference>
<reference evidence="2" key="1">
    <citation type="submission" date="2025-08" db="UniProtKB">
        <authorList>
            <consortium name="RefSeq"/>
        </authorList>
    </citation>
    <scope>IDENTIFICATION</scope>
    <source>
        <tissue evidence="2">Gonad</tissue>
    </source>
</reference>
<accession>A0A6P4YAF7</accession>
<dbReference type="AlphaFoldDB" id="A0A6P4YAF7"/>
<gene>
    <name evidence="2" type="primary">LOC109467827</name>
</gene>
<dbReference type="GeneID" id="109467827"/>
<name>A0A6P4YAF7_BRABE</name>
<organism evidence="1 2">
    <name type="scientific">Branchiostoma belcheri</name>
    <name type="common">Amphioxus</name>
    <dbReference type="NCBI Taxonomy" id="7741"/>
    <lineage>
        <taxon>Eukaryota</taxon>
        <taxon>Metazoa</taxon>
        <taxon>Chordata</taxon>
        <taxon>Cephalochordata</taxon>
        <taxon>Leptocardii</taxon>
        <taxon>Amphioxiformes</taxon>
        <taxon>Branchiostomatidae</taxon>
        <taxon>Branchiostoma</taxon>
    </lineage>
</organism>
<proteinExistence type="predicted"/>
<dbReference type="RefSeq" id="XP_019621463.1">
    <property type="nucleotide sequence ID" value="XM_019765904.1"/>
</dbReference>